<feature type="modified residue" description="N6-(pyridoxal phosphate)lysine" evidence="4">
    <location>
        <position position="137"/>
    </location>
</feature>
<dbReference type="InterPro" id="IPR011780">
    <property type="entry name" value="D_Ser_am_lyase"/>
</dbReference>
<evidence type="ECO:0000256" key="3">
    <source>
        <dbReference type="ARBA" id="ARBA00023239"/>
    </source>
</evidence>
<keyword evidence="3 4" id="KW-0456">Lyase</keyword>
<dbReference type="NCBIfam" id="TIGR02035">
    <property type="entry name" value="D_Ser_am_lyase"/>
    <property type="match status" value="1"/>
</dbReference>
<dbReference type="Gene3D" id="3.40.50.1100">
    <property type="match status" value="2"/>
</dbReference>
<dbReference type="InterPro" id="IPR050147">
    <property type="entry name" value="Ser/Thr_Dehydratase"/>
</dbReference>
<gene>
    <name evidence="4 6" type="primary">dsdA</name>
    <name evidence="6" type="ORF">LMG9964_05402</name>
</gene>
<dbReference type="GO" id="GO:0009097">
    <property type="term" value="P:isoleucine biosynthetic process"/>
    <property type="evidence" value="ECO:0007669"/>
    <property type="project" value="TreeGrafter"/>
</dbReference>
<feature type="domain" description="Tryptophan synthase beta chain-like PALP" evidence="5">
    <location>
        <begin position="113"/>
        <end position="416"/>
    </location>
</feature>
<comment type="cofactor">
    <cofactor evidence="1 4">
        <name>pyridoxal 5'-phosphate</name>
        <dbReference type="ChEBI" id="CHEBI:597326"/>
    </cofactor>
</comment>
<reference evidence="6 7" key="1">
    <citation type="submission" date="2020-04" db="EMBL/GenBank/DDBJ databases">
        <authorList>
            <person name="De Canck E."/>
        </authorList>
    </citation>
    <scope>NUCLEOTIDE SEQUENCE [LARGE SCALE GENOMIC DNA]</scope>
    <source>
        <strain evidence="6 7">LMG 9964</strain>
    </source>
</reference>
<dbReference type="SUPFAM" id="SSF53686">
    <property type="entry name" value="Tryptophan synthase beta subunit-like PLP-dependent enzymes"/>
    <property type="match status" value="1"/>
</dbReference>
<sequence length="468" mass="50677">MPLLQTAVKGVLDLWNNQMIAGKSIQEWKRSHPLIGDLVALKETVWFNPAVRSAEEALRDVKLSADDKNEASARLDRFAPYIASVFPQTVPTQGFIESPLKAIPEFQRALGSRYGLELPGSVWVKLDSHLPISGSIKARGGIYEVLKYAEDLAIANNLLNLNDNYAKLDSDDARAFFRKYKIAVGSTGNLGLSIGIMGATLGFEVTVHMSSDARQWKKDRLRDHGVIVVEHASDYSAAVAEGRRQALQDPRCHFIDDENSTNLFLGYAVAADRLKQQLSSAGVHVDRDHPLFVYLPCGVGGGPGGVAFGLKLAFGDSVHCIFAEPTHSPCMFLGVYSGLHDAVSVQDFGIDNVTAADGLAVGRASGFVGKAMQRLVDGYYTVSDDELYALLALINRAEGIQLEPSALAGAPGIARMLARDQDGYRERMQLTPGILNNATHLVWATGGSMVPESEMNAYVSRGEAILAM</sequence>
<dbReference type="Proteomes" id="UP000494102">
    <property type="component" value="Unassembled WGS sequence"/>
</dbReference>
<dbReference type="GO" id="GO:0036088">
    <property type="term" value="P:D-serine catabolic process"/>
    <property type="evidence" value="ECO:0007669"/>
    <property type="project" value="TreeGrafter"/>
</dbReference>
<evidence type="ECO:0000259" key="5">
    <source>
        <dbReference type="Pfam" id="PF00291"/>
    </source>
</evidence>
<dbReference type="InterPro" id="IPR000634">
    <property type="entry name" value="Ser/Thr_deHydtase_PyrdxlP-BS"/>
</dbReference>
<evidence type="ECO:0000256" key="1">
    <source>
        <dbReference type="ARBA" id="ARBA00001933"/>
    </source>
</evidence>
<dbReference type="Pfam" id="PF00291">
    <property type="entry name" value="PALP"/>
    <property type="match status" value="1"/>
</dbReference>
<keyword evidence="2 4" id="KW-0663">Pyridoxal phosphate</keyword>
<dbReference type="AlphaFoldDB" id="A0A6J5KBW1"/>
<dbReference type="GO" id="GO:0016836">
    <property type="term" value="F:hydro-lyase activity"/>
    <property type="evidence" value="ECO:0007669"/>
    <property type="project" value="UniProtKB-UniRule"/>
</dbReference>
<dbReference type="HAMAP" id="MF_01030">
    <property type="entry name" value="D_Ser_dehydrat"/>
    <property type="match status" value="1"/>
</dbReference>
<evidence type="ECO:0000256" key="4">
    <source>
        <dbReference type="HAMAP-Rule" id="MF_01030"/>
    </source>
</evidence>
<dbReference type="GO" id="GO:0030170">
    <property type="term" value="F:pyridoxal phosphate binding"/>
    <property type="evidence" value="ECO:0007669"/>
    <property type="project" value="InterPro"/>
</dbReference>
<evidence type="ECO:0000256" key="2">
    <source>
        <dbReference type="ARBA" id="ARBA00022898"/>
    </source>
</evidence>
<evidence type="ECO:0000313" key="6">
    <source>
        <dbReference type="EMBL" id="CAB4051723.1"/>
    </source>
</evidence>
<comment type="catalytic activity">
    <reaction evidence="4">
        <text>D-serine = pyruvate + NH4(+)</text>
        <dbReference type="Rhea" id="RHEA:13977"/>
        <dbReference type="ChEBI" id="CHEBI:15361"/>
        <dbReference type="ChEBI" id="CHEBI:28938"/>
        <dbReference type="ChEBI" id="CHEBI:35247"/>
        <dbReference type="EC" id="4.3.1.18"/>
    </reaction>
</comment>
<evidence type="ECO:0000313" key="7">
    <source>
        <dbReference type="Proteomes" id="UP000494102"/>
    </source>
</evidence>
<dbReference type="PROSITE" id="PS00165">
    <property type="entry name" value="DEHYDRATASE_SER_THR"/>
    <property type="match status" value="1"/>
</dbReference>
<organism evidence="6 7">
    <name type="scientific">Paraburkholderia phenoliruptrix</name>
    <dbReference type="NCBI Taxonomy" id="252970"/>
    <lineage>
        <taxon>Bacteria</taxon>
        <taxon>Pseudomonadati</taxon>
        <taxon>Pseudomonadota</taxon>
        <taxon>Betaproteobacteria</taxon>
        <taxon>Burkholderiales</taxon>
        <taxon>Burkholderiaceae</taxon>
        <taxon>Paraburkholderia</taxon>
    </lineage>
</organism>
<dbReference type="GO" id="GO:0008721">
    <property type="term" value="F:D-serine ammonia-lyase activity"/>
    <property type="evidence" value="ECO:0007669"/>
    <property type="project" value="UniProtKB-EC"/>
</dbReference>
<dbReference type="InterPro" id="IPR001926">
    <property type="entry name" value="TrpB-like_PALP"/>
</dbReference>
<dbReference type="EMBL" id="CADILN010000010">
    <property type="protein sequence ID" value="CAB4051723.1"/>
    <property type="molecule type" value="Genomic_DNA"/>
</dbReference>
<dbReference type="PANTHER" id="PTHR48078">
    <property type="entry name" value="THREONINE DEHYDRATASE, MITOCHONDRIAL-RELATED"/>
    <property type="match status" value="1"/>
</dbReference>
<proteinExistence type="inferred from homology"/>
<protein>
    <recommendedName>
        <fullName evidence="4">Probable D-serine dehydratase</fullName>
        <ecNumber evidence="4">4.3.1.18</ecNumber>
    </recommendedName>
    <alternativeName>
        <fullName evidence="4">D-serine deaminase</fullName>
        <shortName evidence="4">DSD</shortName>
    </alternativeName>
</protein>
<comment type="similarity">
    <text evidence="4">Belongs to the serine/threonine dehydratase family. DsdA subfamily.</text>
</comment>
<accession>A0A6J5KBW1</accession>
<dbReference type="PANTHER" id="PTHR48078:SF9">
    <property type="entry name" value="D-SERINE DEHYDRATASE"/>
    <property type="match status" value="1"/>
</dbReference>
<dbReference type="InterPro" id="IPR036052">
    <property type="entry name" value="TrpB-like_PALP_sf"/>
</dbReference>
<name>A0A6J5KBW1_9BURK</name>
<dbReference type="EC" id="4.3.1.18" evidence="4"/>
<dbReference type="NCBIfam" id="NF002823">
    <property type="entry name" value="PRK02991.1"/>
    <property type="match status" value="1"/>
</dbReference>